<comment type="subcellular location">
    <subcellularLocation>
        <location evidence="2">Cell membrane</location>
        <location evidence="2">Sarcolemma</location>
        <topology evidence="2">Single-pass type II membrane protein</topology>
    </subcellularLocation>
    <subcellularLocation>
        <location evidence="1">Cytoplasm</location>
        <location evidence="1">Cytoskeleton</location>
    </subcellularLocation>
</comment>
<evidence type="ECO:0000256" key="8">
    <source>
        <dbReference type="ARBA" id="ARBA00022989"/>
    </source>
</evidence>
<keyword evidence="12" id="KW-0206">Cytoskeleton</keyword>
<comment type="similarity">
    <text evidence="3">Belongs to the sarcoglycan beta/delta/gamma/zeta family.</text>
</comment>
<evidence type="ECO:0000256" key="11">
    <source>
        <dbReference type="ARBA" id="ARBA00023180"/>
    </source>
</evidence>
<dbReference type="GO" id="GO:0005856">
    <property type="term" value="C:cytoskeleton"/>
    <property type="evidence" value="ECO:0007669"/>
    <property type="project" value="UniProtKB-SubCell"/>
</dbReference>
<evidence type="ECO:0000256" key="9">
    <source>
        <dbReference type="ARBA" id="ARBA00023136"/>
    </source>
</evidence>
<dbReference type="AlphaFoldDB" id="A0A1B0DEM4"/>
<dbReference type="Pfam" id="PF04790">
    <property type="entry name" value="Sarcoglycan_1"/>
    <property type="match status" value="1"/>
</dbReference>
<dbReference type="VEuPathDB" id="VectorBase:PPAPM1_001536"/>
<organism evidence="13 14">
    <name type="scientific">Phlebotomus papatasi</name>
    <name type="common">Sandfly</name>
    <dbReference type="NCBI Taxonomy" id="29031"/>
    <lineage>
        <taxon>Eukaryota</taxon>
        <taxon>Metazoa</taxon>
        <taxon>Ecdysozoa</taxon>
        <taxon>Arthropoda</taxon>
        <taxon>Hexapoda</taxon>
        <taxon>Insecta</taxon>
        <taxon>Pterygota</taxon>
        <taxon>Neoptera</taxon>
        <taxon>Endopterygota</taxon>
        <taxon>Diptera</taxon>
        <taxon>Nematocera</taxon>
        <taxon>Psychodoidea</taxon>
        <taxon>Psychodidae</taxon>
        <taxon>Phlebotomus</taxon>
        <taxon>Phlebotomus</taxon>
    </lineage>
</organism>
<evidence type="ECO:0000256" key="6">
    <source>
        <dbReference type="ARBA" id="ARBA00022692"/>
    </source>
</evidence>
<dbReference type="Proteomes" id="UP000092462">
    <property type="component" value="Unassembled WGS sequence"/>
</dbReference>
<evidence type="ECO:0000313" key="14">
    <source>
        <dbReference type="Proteomes" id="UP000092462"/>
    </source>
</evidence>
<reference evidence="13" key="1">
    <citation type="submission" date="2022-08" db="UniProtKB">
        <authorList>
            <consortium name="EnsemblMetazoa"/>
        </authorList>
    </citation>
    <scope>IDENTIFICATION</scope>
    <source>
        <strain evidence="13">Israel</strain>
    </source>
</reference>
<name>A0A1B0DEM4_PHLPP</name>
<keyword evidence="10" id="KW-1015">Disulfide bond</keyword>
<dbReference type="InterPro" id="IPR039972">
    <property type="entry name" value="Sarcoglycan_gamma/delta/zeta"/>
</dbReference>
<dbReference type="PANTHER" id="PTHR12939:SF10">
    <property type="entry name" value="EG:4F1.1 PROTEIN"/>
    <property type="match status" value="1"/>
</dbReference>
<keyword evidence="8" id="KW-1133">Transmembrane helix</keyword>
<evidence type="ECO:0000313" key="13">
    <source>
        <dbReference type="EnsemblMetazoa" id="PPAI006373-PA"/>
    </source>
</evidence>
<keyword evidence="11" id="KW-0325">Glycoprotein</keyword>
<evidence type="ECO:0000256" key="2">
    <source>
        <dbReference type="ARBA" id="ARBA00004274"/>
    </source>
</evidence>
<sequence length="238" mass="25442">MGQLKVVAGGLQLSGQALVLDLLRASTIRSRHAQPISIESSRNFSINTRDSEGFIENQLFLGHDRVECLASGFRITDTHGGNLFAVNRDEVAIGANALKIDGEGGAIFHESIQTPLVRADAGRELKLESPTRSLELKASQAILIQSRAGSLDATCLNDLKLNSETGSIRLDSANILMPNLKTAQPPTSQANMPSTLLGGRPEHQMHNKVYQLCACASGKLFLAAPHSVCAGDESTVCR</sequence>
<evidence type="ECO:0000256" key="7">
    <source>
        <dbReference type="ARBA" id="ARBA00022968"/>
    </source>
</evidence>
<evidence type="ECO:0000256" key="12">
    <source>
        <dbReference type="ARBA" id="ARBA00023212"/>
    </source>
</evidence>
<dbReference type="InterPro" id="IPR006875">
    <property type="entry name" value="Sarcoglycan"/>
</dbReference>
<evidence type="ECO:0000256" key="4">
    <source>
        <dbReference type="ARBA" id="ARBA00022475"/>
    </source>
</evidence>
<evidence type="ECO:0000256" key="10">
    <source>
        <dbReference type="ARBA" id="ARBA00023157"/>
    </source>
</evidence>
<keyword evidence="14" id="KW-1185">Reference proteome</keyword>
<evidence type="ECO:0000256" key="5">
    <source>
        <dbReference type="ARBA" id="ARBA00022490"/>
    </source>
</evidence>
<accession>A0A1B0DEM4</accession>
<dbReference type="PANTHER" id="PTHR12939">
    <property type="entry name" value="SARCOGLYCAN"/>
    <property type="match status" value="1"/>
</dbReference>
<proteinExistence type="inferred from homology"/>
<dbReference type="GO" id="GO:0042383">
    <property type="term" value="C:sarcolemma"/>
    <property type="evidence" value="ECO:0007669"/>
    <property type="project" value="UniProtKB-SubCell"/>
</dbReference>
<keyword evidence="4" id="KW-1003">Cell membrane</keyword>
<keyword evidence="7" id="KW-0735">Signal-anchor</keyword>
<evidence type="ECO:0000256" key="3">
    <source>
        <dbReference type="ARBA" id="ARBA00007574"/>
    </source>
</evidence>
<keyword evidence="5" id="KW-0963">Cytoplasm</keyword>
<protein>
    <submittedName>
        <fullName evidence="13">Uncharacterized protein</fullName>
    </submittedName>
</protein>
<dbReference type="EnsemblMetazoa" id="PPAI006373-RA">
    <property type="protein sequence ID" value="PPAI006373-PA"/>
    <property type="gene ID" value="PPAI006373"/>
</dbReference>
<dbReference type="GO" id="GO:0060047">
    <property type="term" value="P:heart contraction"/>
    <property type="evidence" value="ECO:0007669"/>
    <property type="project" value="TreeGrafter"/>
</dbReference>
<dbReference type="VEuPathDB" id="VectorBase:PPAI006373"/>
<dbReference type="EMBL" id="AJVK01005661">
    <property type="status" value="NOT_ANNOTATED_CDS"/>
    <property type="molecule type" value="Genomic_DNA"/>
</dbReference>
<dbReference type="GO" id="GO:0016012">
    <property type="term" value="C:sarcoglycan complex"/>
    <property type="evidence" value="ECO:0007669"/>
    <property type="project" value="InterPro"/>
</dbReference>
<keyword evidence="9" id="KW-0472">Membrane</keyword>
<evidence type="ECO:0000256" key="1">
    <source>
        <dbReference type="ARBA" id="ARBA00004245"/>
    </source>
</evidence>
<keyword evidence="6" id="KW-0812">Transmembrane</keyword>